<dbReference type="GO" id="GO:0003677">
    <property type="term" value="F:DNA binding"/>
    <property type="evidence" value="ECO:0007669"/>
    <property type="project" value="UniProtKB-KW"/>
</dbReference>
<evidence type="ECO:0000256" key="6">
    <source>
        <dbReference type="ARBA" id="ARBA00023242"/>
    </source>
</evidence>
<organism evidence="10">
    <name type="scientific">Musa acuminata subsp. malaccensis</name>
    <name type="common">Wild banana</name>
    <name type="synonym">Musa malaccensis</name>
    <dbReference type="NCBI Taxonomy" id="214687"/>
    <lineage>
        <taxon>Eukaryota</taxon>
        <taxon>Viridiplantae</taxon>
        <taxon>Streptophyta</taxon>
        <taxon>Embryophyta</taxon>
        <taxon>Tracheophyta</taxon>
        <taxon>Spermatophyta</taxon>
        <taxon>Magnoliopsida</taxon>
        <taxon>Liliopsida</taxon>
        <taxon>Zingiberales</taxon>
        <taxon>Musaceae</taxon>
        <taxon>Musa</taxon>
    </lineage>
</organism>
<evidence type="ECO:0000259" key="9">
    <source>
        <dbReference type="PROSITE" id="PS51032"/>
    </source>
</evidence>
<name>A0A8D7FQC9_MUSAM</name>
<keyword evidence="3" id="KW-0238">DNA-binding</keyword>
<comment type="similarity">
    <text evidence="7">Belongs to the AP2/ERF transcription factor family. ERF subfamily.</text>
</comment>
<comment type="subcellular location">
    <subcellularLocation>
        <location evidence="1">Nucleus</location>
    </subcellularLocation>
</comment>
<dbReference type="PROSITE" id="PS51032">
    <property type="entry name" value="AP2_ERF"/>
    <property type="match status" value="1"/>
</dbReference>
<dbReference type="SUPFAM" id="SSF54171">
    <property type="entry name" value="DNA-binding domain"/>
    <property type="match status" value="1"/>
</dbReference>
<evidence type="ECO:0000313" key="10">
    <source>
        <dbReference type="EMBL" id="CAG1864611.1"/>
    </source>
</evidence>
<feature type="domain" description="AP2/ERF" evidence="9">
    <location>
        <begin position="56"/>
        <end position="116"/>
    </location>
</feature>
<accession>A0A8D7FQC9</accession>
<feature type="compositionally biased region" description="Basic and acidic residues" evidence="8">
    <location>
        <begin position="147"/>
        <end position="163"/>
    </location>
</feature>
<keyword evidence="2" id="KW-0805">Transcription regulation</keyword>
<evidence type="ECO:0000256" key="1">
    <source>
        <dbReference type="ARBA" id="ARBA00004123"/>
    </source>
</evidence>
<reference evidence="10" key="1">
    <citation type="submission" date="2021-03" db="EMBL/GenBank/DDBJ databases">
        <authorList>
            <consortium name="Genoscope - CEA"/>
            <person name="William W."/>
        </authorList>
    </citation>
    <scope>NUCLEOTIDE SEQUENCE</scope>
    <source>
        <strain evidence="10">Doubled-haploid Pahang</strain>
    </source>
</reference>
<dbReference type="InterPro" id="IPR036955">
    <property type="entry name" value="AP2/ERF_dom_sf"/>
</dbReference>
<gene>
    <name evidence="10" type="ORF">GSMUA_10170.1</name>
</gene>
<dbReference type="InterPro" id="IPR001471">
    <property type="entry name" value="AP2/ERF_dom"/>
</dbReference>
<evidence type="ECO:0000256" key="8">
    <source>
        <dbReference type="SAM" id="MobiDB-lite"/>
    </source>
</evidence>
<dbReference type="GO" id="GO:0005634">
    <property type="term" value="C:nucleus"/>
    <property type="evidence" value="ECO:0007669"/>
    <property type="project" value="UniProtKB-SubCell"/>
</dbReference>
<proteinExistence type="inferred from homology"/>
<dbReference type="InterPro" id="IPR051032">
    <property type="entry name" value="AP2/ERF_TF_ERF_subfamily"/>
</dbReference>
<feature type="region of interest" description="Disordered" evidence="8">
    <location>
        <begin position="20"/>
        <end position="59"/>
    </location>
</feature>
<evidence type="ECO:0000256" key="2">
    <source>
        <dbReference type="ARBA" id="ARBA00023015"/>
    </source>
</evidence>
<dbReference type="SMART" id="SM00380">
    <property type="entry name" value="AP2"/>
    <property type="match status" value="1"/>
</dbReference>
<keyword evidence="6" id="KW-0539">Nucleus</keyword>
<feature type="compositionally biased region" description="Basic and acidic residues" evidence="8">
    <location>
        <begin position="35"/>
        <end position="54"/>
    </location>
</feature>
<dbReference type="Gene3D" id="3.30.730.10">
    <property type="entry name" value="AP2/ERF domain"/>
    <property type="match status" value="1"/>
</dbReference>
<dbReference type="AlphaFoldDB" id="A0A8D7FQC9"/>
<evidence type="ECO:0000256" key="5">
    <source>
        <dbReference type="ARBA" id="ARBA00023163"/>
    </source>
</evidence>
<protein>
    <submittedName>
        <fullName evidence="10">(wild Malaysian banana) hypothetical protein</fullName>
    </submittedName>
</protein>
<evidence type="ECO:0000256" key="3">
    <source>
        <dbReference type="ARBA" id="ARBA00023125"/>
    </source>
</evidence>
<dbReference type="EMBL" id="HG996475">
    <property type="protein sequence ID" value="CAG1864611.1"/>
    <property type="molecule type" value="Genomic_DNA"/>
</dbReference>
<evidence type="ECO:0000256" key="7">
    <source>
        <dbReference type="ARBA" id="ARBA00024343"/>
    </source>
</evidence>
<dbReference type="Pfam" id="PF00847">
    <property type="entry name" value="AP2"/>
    <property type="match status" value="1"/>
</dbReference>
<dbReference type="FunFam" id="3.30.730.10:FF:000001">
    <property type="entry name" value="Ethylene-responsive transcription factor 2"/>
    <property type="match status" value="1"/>
</dbReference>
<dbReference type="PRINTS" id="PR00367">
    <property type="entry name" value="ETHRSPELEMNT"/>
</dbReference>
<keyword evidence="5" id="KW-0804">Transcription</keyword>
<dbReference type="PANTHER" id="PTHR31985:SF130">
    <property type="entry name" value="ETHYLENE-RESPONSIVE TRANSCRIPTION FACTOR ERF034"/>
    <property type="match status" value="1"/>
</dbReference>
<evidence type="ECO:0000256" key="4">
    <source>
        <dbReference type="ARBA" id="ARBA00023159"/>
    </source>
</evidence>
<keyword evidence="4" id="KW-0010">Activator</keyword>
<sequence>QLRGIKSHIKHTSYRSFSVFSTMEEGNTRTSGSKRGGDRGGGEKANKRSKEGKHPGYRGVRMRSWGKWVSEIREPRKKSRIWLGTFPTPEMAARAHDVAAIVTMTIKGQSACLNFPELADELPRPASAAPEHIQAAAALAAATTFGGRRETTRASEESGRRQAEMPTSRSPAPAALSSDGDDKLFDLPDLPLDVSEGFRLHPSWAPSTVEDCIQFRVEEPLVWEYYVN</sequence>
<feature type="non-terminal residue" evidence="10">
    <location>
        <position position="1"/>
    </location>
</feature>
<feature type="region of interest" description="Disordered" evidence="8">
    <location>
        <begin position="141"/>
        <end position="180"/>
    </location>
</feature>
<dbReference type="InterPro" id="IPR016177">
    <property type="entry name" value="DNA-bd_dom_sf"/>
</dbReference>
<dbReference type="CDD" id="cd00018">
    <property type="entry name" value="AP2"/>
    <property type="match status" value="1"/>
</dbReference>
<dbReference type="GO" id="GO:0003700">
    <property type="term" value="F:DNA-binding transcription factor activity"/>
    <property type="evidence" value="ECO:0007669"/>
    <property type="project" value="InterPro"/>
</dbReference>
<dbReference type="PANTHER" id="PTHR31985">
    <property type="entry name" value="ETHYLENE-RESPONSIVE TRANSCRIPTION FACTOR ERF042-RELATED"/>
    <property type="match status" value="1"/>
</dbReference>